<dbReference type="RefSeq" id="WP_136730822.1">
    <property type="nucleotide sequence ID" value="NZ_SUMC01000166.1"/>
</dbReference>
<protein>
    <submittedName>
        <fullName evidence="1">Uncharacterized protein</fullName>
    </submittedName>
</protein>
<sequence>MSRLLAGLGLPADHFAVRPLLRRGFSQTGVEIGEDSSIPELTVTADGLHWHPAGADTATSPDMHLAPAGTPLDVGKQLVTERFFTARLTDGSLPRPVHCAI</sequence>
<gene>
    <name evidence="1" type="ORF">FCI23_51290</name>
</gene>
<evidence type="ECO:0000313" key="1">
    <source>
        <dbReference type="EMBL" id="TJZ96248.1"/>
    </source>
</evidence>
<comment type="caution">
    <text evidence="1">The sequence shown here is derived from an EMBL/GenBank/DDBJ whole genome shotgun (WGS) entry which is preliminary data.</text>
</comment>
<evidence type="ECO:0000313" key="2">
    <source>
        <dbReference type="Proteomes" id="UP000305778"/>
    </source>
</evidence>
<name>A0A4V5MWJ7_9ACTN</name>
<dbReference type="Proteomes" id="UP000305778">
    <property type="component" value="Unassembled WGS sequence"/>
</dbReference>
<reference evidence="1 2" key="1">
    <citation type="submission" date="2019-04" db="EMBL/GenBank/DDBJ databases">
        <title>Streptomyces oryziradicis sp. nov., a novel actinomycete isolated from rhizosphere soil of rice (Oryza sativa L.).</title>
        <authorList>
            <person name="Li C."/>
        </authorList>
    </citation>
    <scope>NUCLEOTIDE SEQUENCE [LARGE SCALE GENOMIC DNA]</scope>
    <source>
        <strain evidence="1 2">NEAU-C40</strain>
    </source>
</reference>
<accession>A0A4V5MWJ7</accession>
<proteinExistence type="predicted"/>
<dbReference type="EMBL" id="SUMC01000166">
    <property type="protein sequence ID" value="TJZ96248.1"/>
    <property type="molecule type" value="Genomic_DNA"/>
</dbReference>
<keyword evidence="2" id="KW-1185">Reference proteome</keyword>
<dbReference type="OrthoDB" id="9782387at2"/>
<organism evidence="1 2">
    <name type="scientific">Actinacidiphila oryziradicis</name>
    <dbReference type="NCBI Taxonomy" id="2571141"/>
    <lineage>
        <taxon>Bacteria</taxon>
        <taxon>Bacillati</taxon>
        <taxon>Actinomycetota</taxon>
        <taxon>Actinomycetes</taxon>
        <taxon>Kitasatosporales</taxon>
        <taxon>Streptomycetaceae</taxon>
        <taxon>Actinacidiphila</taxon>
    </lineage>
</organism>
<dbReference type="AlphaFoldDB" id="A0A4V5MWJ7"/>